<reference evidence="2 3" key="1">
    <citation type="submission" date="2020-08" db="EMBL/GenBank/DDBJ databases">
        <title>Genomic Encyclopedia of Type Strains, Phase IV (KMG-IV): sequencing the most valuable type-strain genomes for metagenomic binning, comparative biology and taxonomic classification.</title>
        <authorList>
            <person name="Goeker M."/>
        </authorList>
    </citation>
    <scope>NUCLEOTIDE SEQUENCE [LARGE SCALE GENOMIC DNA]</scope>
    <source>
        <strain evidence="2 3">DSM 23562</strain>
    </source>
</reference>
<dbReference type="RefSeq" id="WP_184193252.1">
    <property type="nucleotide sequence ID" value="NZ_JACHGW010000001.1"/>
</dbReference>
<dbReference type="EMBL" id="JACHGW010000001">
    <property type="protein sequence ID" value="MBB6049656.1"/>
    <property type="molecule type" value="Genomic_DNA"/>
</dbReference>
<keyword evidence="1" id="KW-0732">Signal</keyword>
<name>A0A7W9SN36_ARMRO</name>
<accession>A0A7W9SN36</accession>
<proteinExistence type="predicted"/>
<dbReference type="Proteomes" id="UP000520814">
    <property type="component" value="Unassembled WGS sequence"/>
</dbReference>
<protein>
    <submittedName>
        <fullName evidence="2">Uncharacterized protein</fullName>
    </submittedName>
</protein>
<feature type="signal peptide" evidence="1">
    <location>
        <begin position="1"/>
        <end position="23"/>
    </location>
</feature>
<evidence type="ECO:0000256" key="1">
    <source>
        <dbReference type="SAM" id="SignalP"/>
    </source>
</evidence>
<organism evidence="2 3">
    <name type="scientific">Armatimonas rosea</name>
    <dbReference type="NCBI Taxonomy" id="685828"/>
    <lineage>
        <taxon>Bacteria</taxon>
        <taxon>Bacillati</taxon>
        <taxon>Armatimonadota</taxon>
        <taxon>Armatimonadia</taxon>
        <taxon>Armatimonadales</taxon>
        <taxon>Armatimonadaceae</taxon>
        <taxon>Armatimonas</taxon>
    </lineage>
</organism>
<gene>
    <name evidence="2" type="ORF">HNQ39_001418</name>
</gene>
<comment type="caution">
    <text evidence="2">The sequence shown here is derived from an EMBL/GenBank/DDBJ whole genome shotgun (WGS) entry which is preliminary data.</text>
</comment>
<feature type="chain" id="PRO_5031172440" evidence="1">
    <location>
        <begin position="24"/>
        <end position="115"/>
    </location>
</feature>
<dbReference type="AlphaFoldDB" id="A0A7W9SN36"/>
<evidence type="ECO:0000313" key="2">
    <source>
        <dbReference type="EMBL" id="MBB6049656.1"/>
    </source>
</evidence>
<evidence type="ECO:0000313" key="3">
    <source>
        <dbReference type="Proteomes" id="UP000520814"/>
    </source>
</evidence>
<sequence>MRVLRTIWMALALLLFLGSGALAAQPVSSHQIKRPKQRLVEKYLPPVQASAIRCKPPLPLDAVPVTSPLVGVFFDNDLIALPSAATPRSSLHALAPTHVRSPRAPPALCLLRLFL</sequence>
<keyword evidence="3" id="KW-1185">Reference proteome</keyword>